<accession>A0ABV2WQR7</accession>
<evidence type="ECO:0000313" key="1">
    <source>
        <dbReference type="EMBL" id="MEU1953230.1"/>
    </source>
</evidence>
<dbReference type="Pfam" id="PF06013">
    <property type="entry name" value="WXG100"/>
    <property type="match status" value="1"/>
</dbReference>
<reference evidence="1 2" key="1">
    <citation type="submission" date="2024-06" db="EMBL/GenBank/DDBJ databases">
        <title>The Natural Products Discovery Center: Release of the First 8490 Sequenced Strains for Exploring Actinobacteria Biosynthetic Diversity.</title>
        <authorList>
            <person name="Kalkreuter E."/>
            <person name="Kautsar S.A."/>
            <person name="Yang D."/>
            <person name="Bader C.D."/>
            <person name="Teijaro C.N."/>
            <person name="Fluegel L."/>
            <person name="Davis C.M."/>
            <person name="Simpson J.R."/>
            <person name="Lauterbach L."/>
            <person name="Steele A.D."/>
            <person name="Gui C."/>
            <person name="Meng S."/>
            <person name="Li G."/>
            <person name="Viehrig K."/>
            <person name="Ye F."/>
            <person name="Su P."/>
            <person name="Kiefer A.F."/>
            <person name="Nichols A."/>
            <person name="Cepeda A.J."/>
            <person name="Yan W."/>
            <person name="Fan B."/>
            <person name="Jiang Y."/>
            <person name="Adhikari A."/>
            <person name="Zheng C.-J."/>
            <person name="Schuster L."/>
            <person name="Cowan T.M."/>
            <person name="Smanski M.J."/>
            <person name="Chevrette M.G."/>
            <person name="De Carvalho L.P.S."/>
            <person name="Shen B."/>
        </authorList>
    </citation>
    <scope>NUCLEOTIDE SEQUENCE [LARGE SCALE GENOMIC DNA]</scope>
    <source>
        <strain evidence="1 2">NPDC019708</strain>
    </source>
</reference>
<organism evidence="1 2">
    <name type="scientific">Nocardia rhamnosiphila</name>
    <dbReference type="NCBI Taxonomy" id="426716"/>
    <lineage>
        <taxon>Bacteria</taxon>
        <taxon>Bacillati</taxon>
        <taxon>Actinomycetota</taxon>
        <taxon>Actinomycetes</taxon>
        <taxon>Mycobacteriales</taxon>
        <taxon>Nocardiaceae</taxon>
        <taxon>Nocardia</taxon>
    </lineage>
</organism>
<protein>
    <submittedName>
        <fullName evidence="1">WXG100 family type VII secretion target</fullName>
    </submittedName>
</protein>
<proteinExistence type="predicted"/>
<dbReference type="Gene3D" id="1.10.287.1060">
    <property type="entry name" value="ESAT-6-like"/>
    <property type="match status" value="1"/>
</dbReference>
<dbReference type="InterPro" id="IPR036689">
    <property type="entry name" value="ESAT-6-like_sf"/>
</dbReference>
<sequence length="107" mass="11064">MAPEPITADATAIADAGTFLRQIATTIGDGFRRIDAEIDGMTYWGGDAAQAFTAGWHEASAGAVTLLSSLESMAELLGVQSGEFASVDETLAADLADTEPRTSSLII</sequence>
<dbReference type="RefSeq" id="WP_356956709.1">
    <property type="nucleotide sequence ID" value="NZ_JBEYBD010000006.1"/>
</dbReference>
<dbReference type="EMBL" id="JBEYBF010000009">
    <property type="protein sequence ID" value="MEU1953230.1"/>
    <property type="molecule type" value="Genomic_DNA"/>
</dbReference>
<dbReference type="InterPro" id="IPR010310">
    <property type="entry name" value="T7SS_ESAT-6-like"/>
</dbReference>
<dbReference type="SUPFAM" id="SSF140453">
    <property type="entry name" value="EsxAB dimer-like"/>
    <property type="match status" value="1"/>
</dbReference>
<comment type="caution">
    <text evidence="1">The sequence shown here is derived from an EMBL/GenBank/DDBJ whole genome shotgun (WGS) entry which is preliminary data.</text>
</comment>
<dbReference type="Proteomes" id="UP001550628">
    <property type="component" value="Unassembled WGS sequence"/>
</dbReference>
<keyword evidence="2" id="KW-1185">Reference proteome</keyword>
<gene>
    <name evidence="1" type="ORF">ABZ510_15315</name>
</gene>
<name>A0ABV2WQR7_9NOCA</name>
<evidence type="ECO:0000313" key="2">
    <source>
        <dbReference type="Proteomes" id="UP001550628"/>
    </source>
</evidence>